<dbReference type="Pfam" id="PF00583">
    <property type="entry name" value="Acetyltransf_1"/>
    <property type="match status" value="1"/>
</dbReference>
<gene>
    <name evidence="3" type="ORF">Pta02_76450</name>
</gene>
<dbReference type="Proteomes" id="UP000634476">
    <property type="component" value="Unassembled WGS sequence"/>
</dbReference>
<dbReference type="RefSeq" id="WP_203879840.1">
    <property type="nucleotide sequence ID" value="NZ_BOOK01000073.1"/>
</dbReference>
<dbReference type="EMBL" id="BOOK01000073">
    <property type="protein sequence ID" value="GII05637.1"/>
    <property type="molecule type" value="Genomic_DNA"/>
</dbReference>
<name>A0A8J3T5B5_9ACTN</name>
<dbReference type="Gene3D" id="3.40.630.30">
    <property type="match status" value="1"/>
</dbReference>
<feature type="compositionally biased region" description="Gly residues" evidence="1">
    <location>
        <begin position="74"/>
        <end position="84"/>
    </location>
</feature>
<dbReference type="InterPro" id="IPR000182">
    <property type="entry name" value="GNAT_dom"/>
</dbReference>
<feature type="domain" description="N-acetyltransferase" evidence="2">
    <location>
        <begin position="36"/>
        <end position="194"/>
    </location>
</feature>
<keyword evidence="4" id="KW-1185">Reference proteome</keyword>
<dbReference type="PROSITE" id="PS51186">
    <property type="entry name" value="GNAT"/>
    <property type="match status" value="1"/>
</dbReference>
<evidence type="ECO:0000259" key="2">
    <source>
        <dbReference type="PROSITE" id="PS51186"/>
    </source>
</evidence>
<accession>A0A8J3T5B5</accession>
<reference evidence="3" key="1">
    <citation type="submission" date="2021-01" db="EMBL/GenBank/DDBJ databases">
        <title>Whole genome shotgun sequence of Planobispora takensis NBRC 109077.</title>
        <authorList>
            <person name="Komaki H."/>
            <person name="Tamura T."/>
        </authorList>
    </citation>
    <scope>NUCLEOTIDE SEQUENCE</scope>
    <source>
        <strain evidence="3">NBRC 109077</strain>
    </source>
</reference>
<proteinExistence type="predicted"/>
<feature type="region of interest" description="Disordered" evidence="1">
    <location>
        <begin position="74"/>
        <end position="106"/>
    </location>
</feature>
<dbReference type="InterPro" id="IPR016181">
    <property type="entry name" value="Acyl_CoA_acyltransferase"/>
</dbReference>
<dbReference type="CDD" id="cd04301">
    <property type="entry name" value="NAT_SF"/>
    <property type="match status" value="1"/>
</dbReference>
<dbReference type="SUPFAM" id="SSF55729">
    <property type="entry name" value="Acyl-CoA N-acyltransferases (Nat)"/>
    <property type="match status" value="1"/>
</dbReference>
<protein>
    <recommendedName>
        <fullName evidence="2">N-acetyltransferase domain-containing protein</fullName>
    </recommendedName>
</protein>
<dbReference type="AlphaFoldDB" id="A0A8J3T5B5"/>
<dbReference type="GO" id="GO:0016747">
    <property type="term" value="F:acyltransferase activity, transferring groups other than amino-acyl groups"/>
    <property type="evidence" value="ECO:0007669"/>
    <property type="project" value="InterPro"/>
</dbReference>
<evidence type="ECO:0000313" key="3">
    <source>
        <dbReference type="EMBL" id="GII05637.1"/>
    </source>
</evidence>
<comment type="caution">
    <text evidence="3">The sequence shown here is derived from an EMBL/GenBank/DDBJ whole genome shotgun (WGS) entry which is preliminary data.</text>
</comment>
<evidence type="ECO:0000256" key="1">
    <source>
        <dbReference type="SAM" id="MobiDB-lite"/>
    </source>
</evidence>
<organism evidence="3 4">
    <name type="scientific">Planobispora takensis</name>
    <dbReference type="NCBI Taxonomy" id="1367882"/>
    <lineage>
        <taxon>Bacteria</taxon>
        <taxon>Bacillati</taxon>
        <taxon>Actinomycetota</taxon>
        <taxon>Actinomycetes</taxon>
        <taxon>Streptosporangiales</taxon>
        <taxon>Streptosporangiaceae</taxon>
        <taxon>Planobispora</taxon>
    </lineage>
</organism>
<evidence type="ECO:0000313" key="4">
    <source>
        <dbReference type="Proteomes" id="UP000634476"/>
    </source>
</evidence>
<sequence>MSSPLPPEPPSTLLLREVPAHAGTAGAGLLGPVFDEVLREVSAARCRMYVLVDLAGPLSAPPVAAALVAMGPGGGEPDAGGGAGPERTGAERTRAERTRTERTRTERTARLRALAVSTPYRGRGLARRLLGDLLTELRADGVRRVRCLAPSGNGDPSPSENGGLPALLAAAGFTREPVGAAAESPASTWENRAGGRAARTVGTQVTYQYDEPESGPPGIVWLVREL</sequence>
<feature type="compositionally biased region" description="Basic and acidic residues" evidence="1">
    <location>
        <begin position="88"/>
        <end position="106"/>
    </location>
</feature>